<keyword evidence="12" id="KW-0862">Zinc</keyword>
<dbReference type="InterPro" id="IPR003879">
    <property type="entry name" value="Butyrophylin_SPRY"/>
</dbReference>
<evidence type="ECO:0000259" key="20">
    <source>
        <dbReference type="PROSITE" id="PS50119"/>
    </source>
</evidence>
<evidence type="ECO:0000256" key="18">
    <source>
        <dbReference type="SAM" id="Coils"/>
    </source>
</evidence>
<evidence type="ECO:0000313" key="23">
    <source>
        <dbReference type="RefSeq" id="XP_012372119.1"/>
    </source>
</evidence>
<dbReference type="PROSITE" id="PS50188">
    <property type="entry name" value="B302_SPRY"/>
    <property type="match status" value="1"/>
</dbReference>
<dbReference type="Pfam" id="PF00643">
    <property type="entry name" value="zf-B_box"/>
    <property type="match status" value="1"/>
</dbReference>
<dbReference type="Pfam" id="PF00622">
    <property type="entry name" value="SPRY"/>
    <property type="match status" value="1"/>
</dbReference>
<evidence type="ECO:0000256" key="15">
    <source>
        <dbReference type="ARBA" id="ARBA00073071"/>
    </source>
</evidence>
<keyword evidence="8" id="KW-0808">Transferase</keyword>
<keyword evidence="22" id="KW-1185">Reference proteome</keyword>
<keyword evidence="7" id="KW-0399">Innate immunity</keyword>
<proteinExistence type="predicted"/>
<evidence type="ECO:0000256" key="9">
    <source>
        <dbReference type="ARBA" id="ARBA00022723"/>
    </source>
</evidence>
<dbReference type="InterPro" id="IPR035790">
    <property type="entry name" value="SPRY/PRY_TRIM38"/>
</dbReference>
<evidence type="ECO:0000256" key="11">
    <source>
        <dbReference type="ARBA" id="ARBA00022786"/>
    </source>
</evidence>
<dbReference type="GO" id="GO:0061630">
    <property type="term" value="F:ubiquitin protein ligase activity"/>
    <property type="evidence" value="ECO:0007669"/>
    <property type="project" value="UniProtKB-EC"/>
</dbReference>
<dbReference type="OrthoDB" id="6270329at2759"/>
<evidence type="ECO:0000256" key="16">
    <source>
        <dbReference type="ARBA" id="ARBA00076822"/>
    </source>
</evidence>
<dbReference type="InterPro" id="IPR001841">
    <property type="entry name" value="Znf_RING"/>
</dbReference>
<dbReference type="PROSITE" id="PS00518">
    <property type="entry name" value="ZF_RING_1"/>
    <property type="match status" value="1"/>
</dbReference>
<dbReference type="Gene3D" id="3.30.40.10">
    <property type="entry name" value="Zinc/RING finger domain, C3HC4 (zinc finger)"/>
    <property type="match status" value="1"/>
</dbReference>
<evidence type="ECO:0000259" key="21">
    <source>
        <dbReference type="PROSITE" id="PS50188"/>
    </source>
</evidence>
<dbReference type="InterPro" id="IPR050143">
    <property type="entry name" value="TRIM/RBCC"/>
</dbReference>
<feature type="coiled-coil region" evidence="18">
    <location>
        <begin position="195"/>
        <end position="240"/>
    </location>
</feature>
<evidence type="ECO:0000256" key="13">
    <source>
        <dbReference type="ARBA" id="ARBA00022859"/>
    </source>
</evidence>
<dbReference type="FunFam" id="2.60.120.920:FF:000072">
    <property type="entry name" value="Tripartite motif containing 38"/>
    <property type="match status" value="1"/>
</dbReference>
<feature type="domain" description="B box-type" evidence="20">
    <location>
        <begin position="90"/>
        <end position="126"/>
    </location>
</feature>
<dbReference type="InterPro" id="IPR043136">
    <property type="entry name" value="B30.2/SPRY_sf"/>
</dbReference>
<reference evidence="23" key="1">
    <citation type="submission" date="2025-08" db="UniProtKB">
        <authorList>
            <consortium name="RefSeq"/>
        </authorList>
    </citation>
    <scope>IDENTIFICATION</scope>
</reference>
<feature type="domain" description="RING-type" evidence="19">
    <location>
        <begin position="16"/>
        <end position="61"/>
    </location>
</feature>
<dbReference type="Proteomes" id="UP000515203">
    <property type="component" value="Unplaced"/>
</dbReference>
<keyword evidence="13" id="KW-0391">Immunity</keyword>
<keyword evidence="9" id="KW-0479">Metal-binding</keyword>
<keyword evidence="10 17" id="KW-0863">Zinc-finger</keyword>
<comment type="pathway">
    <text evidence="3">Protein modification; protein sumoylation.</text>
</comment>
<dbReference type="PANTHER" id="PTHR24103">
    <property type="entry name" value="E3 UBIQUITIN-PROTEIN LIGASE TRIM"/>
    <property type="match status" value="1"/>
</dbReference>
<dbReference type="InterPro" id="IPR001870">
    <property type="entry name" value="B30.2/SPRY"/>
</dbReference>
<dbReference type="FunCoup" id="A0A6P3VCL4">
    <property type="interactions" value="152"/>
</dbReference>
<accession>A0A6P3VCL4</accession>
<dbReference type="SMART" id="SM00449">
    <property type="entry name" value="SPRY"/>
    <property type="match status" value="1"/>
</dbReference>
<dbReference type="GO" id="GO:0008270">
    <property type="term" value="F:zinc ion binding"/>
    <property type="evidence" value="ECO:0007669"/>
    <property type="project" value="UniProtKB-KW"/>
</dbReference>
<comment type="pathway">
    <text evidence="4">Protein modification; protein ubiquitination.</text>
</comment>
<dbReference type="InterPro" id="IPR017907">
    <property type="entry name" value="Znf_RING_CS"/>
</dbReference>
<dbReference type="CDD" id="cd15815">
    <property type="entry name" value="SPRY_PRY_TRIM38"/>
    <property type="match status" value="1"/>
</dbReference>
<evidence type="ECO:0000256" key="2">
    <source>
        <dbReference type="ARBA" id="ARBA00004496"/>
    </source>
</evidence>
<dbReference type="Gene3D" id="2.60.120.920">
    <property type="match status" value="1"/>
</dbReference>
<dbReference type="SUPFAM" id="SSF57845">
    <property type="entry name" value="B-box zinc-binding domain"/>
    <property type="match status" value="1"/>
</dbReference>
<evidence type="ECO:0000256" key="6">
    <source>
        <dbReference type="ARBA" id="ARBA00022490"/>
    </source>
</evidence>
<dbReference type="SUPFAM" id="SSF57850">
    <property type="entry name" value="RING/U-box"/>
    <property type="match status" value="1"/>
</dbReference>
<dbReference type="PRINTS" id="PR01407">
    <property type="entry name" value="BUTYPHLNCDUF"/>
</dbReference>
<dbReference type="RefSeq" id="XP_012372119.1">
    <property type="nucleotide sequence ID" value="XM_012516665.2"/>
</dbReference>
<evidence type="ECO:0000256" key="1">
    <source>
        <dbReference type="ARBA" id="ARBA00000900"/>
    </source>
</evidence>
<dbReference type="InParanoid" id="A0A6P3VCL4"/>
<evidence type="ECO:0000256" key="4">
    <source>
        <dbReference type="ARBA" id="ARBA00004906"/>
    </source>
</evidence>
<dbReference type="SMART" id="SM00336">
    <property type="entry name" value="BBOX"/>
    <property type="match status" value="1"/>
</dbReference>
<dbReference type="Pfam" id="PF13765">
    <property type="entry name" value="PRY"/>
    <property type="match status" value="1"/>
</dbReference>
<dbReference type="GeneID" id="105743351"/>
<organism evidence="22 23">
    <name type="scientific">Octodon degus</name>
    <name type="common">Degu</name>
    <name type="synonym">Sciurus degus</name>
    <dbReference type="NCBI Taxonomy" id="10160"/>
    <lineage>
        <taxon>Eukaryota</taxon>
        <taxon>Metazoa</taxon>
        <taxon>Chordata</taxon>
        <taxon>Craniata</taxon>
        <taxon>Vertebrata</taxon>
        <taxon>Euteleostomi</taxon>
        <taxon>Mammalia</taxon>
        <taxon>Eutheria</taxon>
        <taxon>Euarchontoglires</taxon>
        <taxon>Glires</taxon>
        <taxon>Rodentia</taxon>
        <taxon>Hystricomorpha</taxon>
        <taxon>Octodontidae</taxon>
        <taxon>Octodon</taxon>
    </lineage>
</organism>
<dbReference type="GO" id="GO:0045087">
    <property type="term" value="P:innate immune response"/>
    <property type="evidence" value="ECO:0007669"/>
    <property type="project" value="UniProtKB-KW"/>
</dbReference>
<dbReference type="SUPFAM" id="SSF49899">
    <property type="entry name" value="Concanavalin A-like lectins/glucanases"/>
    <property type="match status" value="1"/>
</dbReference>
<dbReference type="InterPro" id="IPR003877">
    <property type="entry name" value="SPRY_dom"/>
</dbReference>
<evidence type="ECO:0000256" key="14">
    <source>
        <dbReference type="ARBA" id="ARBA00066102"/>
    </source>
</evidence>
<evidence type="ECO:0000256" key="17">
    <source>
        <dbReference type="PROSITE-ProRule" id="PRU00024"/>
    </source>
</evidence>
<dbReference type="AlphaFoldDB" id="A0A6P3VCL4"/>
<comment type="subunit">
    <text evidence="14">Interacts (via B30.2/SPRY domain) with TAB2 and TAB3.</text>
</comment>
<protein>
    <recommendedName>
        <fullName evidence="15">E3 ubiquitin-protein ligase TRIM38</fullName>
        <ecNumber evidence="5">2.3.2.27</ecNumber>
    </recommendedName>
    <alternativeName>
        <fullName evidence="16">Tripartite motif-containing protein 38</fullName>
    </alternativeName>
</protein>
<dbReference type="SMART" id="SM00589">
    <property type="entry name" value="PRY"/>
    <property type="match status" value="1"/>
</dbReference>
<evidence type="ECO:0000256" key="5">
    <source>
        <dbReference type="ARBA" id="ARBA00012483"/>
    </source>
</evidence>
<dbReference type="PROSITE" id="PS50089">
    <property type="entry name" value="ZF_RING_2"/>
    <property type="match status" value="1"/>
</dbReference>
<evidence type="ECO:0000313" key="22">
    <source>
        <dbReference type="Proteomes" id="UP000515203"/>
    </source>
</evidence>
<dbReference type="InterPro" id="IPR013320">
    <property type="entry name" value="ConA-like_dom_sf"/>
</dbReference>
<dbReference type="GO" id="GO:0010468">
    <property type="term" value="P:regulation of gene expression"/>
    <property type="evidence" value="ECO:0007669"/>
    <property type="project" value="UniProtKB-ARBA"/>
</dbReference>
<comment type="subcellular location">
    <subcellularLocation>
        <location evidence="2">Cytoplasm</location>
    </subcellularLocation>
</comment>
<dbReference type="GO" id="GO:1903900">
    <property type="term" value="P:regulation of viral life cycle"/>
    <property type="evidence" value="ECO:0007669"/>
    <property type="project" value="UniProtKB-ARBA"/>
</dbReference>
<dbReference type="InterPro" id="IPR006574">
    <property type="entry name" value="PRY"/>
</dbReference>
<dbReference type="GO" id="GO:0048524">
    <property type="term" value="P:positive regulation of viral process"/>
    <property type="evidence" value="ECO:0007669"/>
    <property type="project" value="UniProtKB-ARBA"/>
</dbReference>
<dbReference type="Gene3D" id="3.30.160.60">
    <property type="entry name" value="Classic Zinc Finger"/>
    <property type="match status" value="1"/>
</dbReference>
<dbReference type="GO" id="GO:0005737">
    <property type="term" value="C:cytoplasm"/>
    <property type="evidence" value="ECO:0007669"/>
    <property type="project" value="UniProtKB-SubCell"/>
</dbReference>
<comment type="catalytic activity">
    <reaction evidence="1">
        <text>S-ubiquitinyl-[E2 ubiquitin-conjugating enzyme]-L-cysteine + [acceptor protein]-L-lysine = [E2 ubiquitin-conjugating enzyme]-L-cysteine + N(6)-ubiquitinyl-[acceptor protein]-L-lysine.</text>
        <dbReference type="EC" id="2.3.2.27"/>
    </reaction>
</comment>
<feature type="domain" description="B30.2/SPRY" evidence="21">
    <location>
        <begin position="271"/>
        <end position="462"/>
    </location>
</feature>
<keyword evidence="6" id="KW-0963">Cytoplasm</keyword>
<evidence type="ECO:0000256" key="7">
    <source>
        <dbReference type="ARBA" id="ARBA00022588"/>
    </source>
</evidence>
<evidence type="ECO:0000256" key="8">
    <source>
        <dbReference type="ARBA" id="ARBA00022679"/>
    </source>
</evidence>
<dbReference type="EC" id="2.3.2.27" evidence="5"/>
<keyword evidence="11" id="KW-0833">Ubl conjugation pathway</keyword>
<evidence type="ECO:0000256" key="10">
    <source>
        <dbReference type="ARBA" id="ARBA00022771"/>
    </source>
</evidence>
<evidence type="ECO:0000256" key="3">
    <source>
        <dbReference type="ARBA" id="ARBA00004718"/>
    </source>
</evidence>
<dbReference type="InterPro" id="IPR013083">
    <property type="entry name" value="Znf_RING/FYVE/PHD"/>
</dbReference>
<name>A0A6P3VCL4_OCTDE</name>
<gene>
    <name evidence="23" type="primary">LOC105743351</name>
</gene>
<sequence length="462" mass="52436">MASAAPMQNIQEISTCMLCSKLLAHSVSLDCGHNYCVLCMSMCVFSTKEPLPQRFLCPQCECTIHIDLRHLRRLFEVLKQMMEIVFNVDCEAHGEPLQHFCKDDKQLICQRCEQTPQHQAHTTVLVEDACQDYKEKLQEAVAKLKGIHTECMNQKTHVTTQITEWQKEIAIWKQKVKLDFETLHAFLHEEEKLWIWRLENEEEQMLRRLREYEADLQWKSEEIKSHIQELEAKCQSSAQKLLQDVEGTLSRASAVKLETPEVLSLEVQTECDVAELYLDVKAMLRSHQVSVTLDPGTAHPALTLSEDARHVSHGSSQQNLTVSSRRFTTFPCVLGCEGFSSGRHYFEVDVGEGTAWDVGVCMENVQRDLGMKQEPESGFWAIRLCTGNGYVALTSPPTALELCERPLVVGVALDYEAGAVSFYSMTSGSHIFTFPKASFSGTLRPFFQVYQNSPLFLPSCNE</sequence>
<evidence type="ECO:0000259" key="19">
    <source>
        <dbReference type="PROSITE" id="PS50089"/>
    </source>
</evidence>
<dbReference type="PROSITE" id="PS50119">
    <property type="entry name" value="ZF_BBOX"/>
    <property type="match status" value="1"/>
</dbReference>
<dbReference type="InterPro" id="IPR000315">
    <property type="entry name" value="Znf_B-box"/>
</dbReference>
<evidence type="ECO:0000256" key="12">
    <source>
        <dbReference type="ARBA" id="ARBA00022833"/>
    </source>
</evidence>
<keyword evidence="18" id="KW-0175">Coiled coil</keyword>